<feature type="compositionally biased region" description="Low complexity" evidence="1">
    <location>
        <begin position="65"/>
        <end position="79"/>
    </location>
</feature>
<protein>
    <submittedName>
        <fullName evidence="2">Uncharacterized protein</fullName>
    </submittedName>
</protein>
<evidence type="ECO:0000313" key="2">
    <source>
        <dbReference type="EMBL" id="MED6221274.1"/>
    </source>
</evidence>
<name>A0ABU6ZH55_9FABA</name>
<organism evidence="2 3">
    <name type="scientific">Stylosanthes scabra</name>
    <dbReference type="NCBI Taxonomy" id="79078"/>
    <lineage>
        <taxon>Eukaryota</taxon>
        <taxon>Viridiplantae</taxon>
        <taxon>Streptophyta</taxon>
        <taxon>Embryophyta</taxon>
        <taxon>Tracheophyta</taxon>
        <taxon>Spermatophyta</taxon>
        <taxon>Magnoliopsida</taxon>
        <taxon>eudicotyledons</taxon>
        <taxon>Gunneridae</taxon>
        <taxon>Pentapetalae</taxon>
        <taxon>rosids</taxon>
        <taxon>fabids</taxon>
        <taxon>Fabales</taxon>
        <taxon>Fabaceae</taxon>
        <taxon>Papilionoideae</taxon>
        <taxon>50 kb inversion clade</taxon>
        <taxon>dalbergioids sensu lato</taxon>
        <taxon>Dalbergieae</taxon>
        <taxon>Pterocarpus clade</taxon>
        <taxon>Stylosanthes</taxon>
    </lineage>
</organism>
<evidence type="ECO:0000256" key="1">
    <source>
        <dbReference type="SAM" id="MobiDB-lite"/>
    </source>
</evidence>
<sequence length="79" mass="8334">MDPLLSLHPPPQEPAPVIVISSDNDTEDSAGTDGEPSSDNSSRPYSTSTSSSDAMPGRNFDSTDRSSGSSSRSFHSFIE</sequence>
<dbReference type="Proteomes" id="UP001341840">
    <property type="component" value="Unassembled WGS sequence"/>
</dbReference>
<keyword evidence="3" id="KW-1185">Reference proteome</keyword>
<comment type="caution">
    <text evidence="2">The sequence shown here is derived from an EMBL/GenBank/DDBJ whole genome shotgun (WGS) entry which is preliminary data.</text>
</comment>
<evidence type="ECO:0000313" key="3">
    <source>
        <dbReference type="Proteomes" id="UP001341840"/>
    </source>
</evidence>
<proteinExistence type="predicted"/>
<gene>
    <name evidence="2" type="ORF">PIB30_052827</name>
</gene>
<reference evidence="2 3" key="1">
    <citation type="journal article" date="2023" name="Plants (Basel)">
        <title>Bridging the Gap: Combining Genomics and Transcriptomics Approaches to Understand Stylosanthes scabra, an Orphan Legume from the Brazilian Caatinga.</title>
        <authorList>
            <person name="Ferreira-Neto J.R.C."/>
            <person name="da Silva M.D."/>
            <person name="Binneck E."/>
            <person name="de Melo N.F."/>
            <person name="da Silva R.H."/>
            <person name="de Melo A.L.T.M."/>
            <person name="Pandolfi V."/>
            <person name="Bustamante F.O."/>
            <person name="Brasileiro-Vidal A.C."/>
            <person name="Benko-Iseppon A.M."/>
        </authorList>
    </citation>
    <scope>NUCLEOTIDE SEQUENCE [LARGE SCALE GENOMIC DNA]</scope>
    <source>
        <tissue evidence="2">Leaves</tissue>
    </source>
</reference>
<dbReference type="EMBL" id="JASCZI010272247">
    <property type="protein sequence ID" value="MED6221274.1"/>
    <property type="molecule type" value="Genomic_DNA"/>
</dbReference>
<feature type="compositionally biased region" description="Low complexity" evidence="1">
    <location>
        <begin position="37"/>
        <end position="53"/>
    </location>
</feature>
<feature type="region of interest" description="Disordered" evidence="1">
    <location>
        <begin position="1"/>
        <end position="79"/>
    </location>
</feature>
<accession>A0ABU6ZH55</accession>